<evidence type="ECO:0000313" key="2">
    <source>
        <dbReference type="EMBL" id="CAA9384838.1"/>
    </source>
</evidence>
<evidence type="ECO:0000256" key="1">
    <source>
        <dbReference type="SAM" id="MobiDB-lite"/>
    </source>
</evidence>
<gene>
    <name evidence="2" type="ORF">AVDCRST_MAG32-1905</name>
</gene>
<reference evidence="2" key="1">
    <citation type="submission" date="2020-02" db="EMBL/GenBank/DDBJ databases">
        <authorList>
            <person name="Meier V. D."/>
        </authorList>
    </citation>
    <scope>NUCLEOTIDE SEQUENCE</scope>
    <source>
        <strain evidence="2">AVDCRST_MAG32</strain>
    </source>
</reference>
<protein>
    <submittedName>
        <fullName evidence="2">Propionyl-CoA thioesterase activity</fullName>
    </submittedName>
</protein>
<organism evidence="2">
    <name type="scientific">uncultured Nocardioides sp</name>
    <dbReference type="NCBI Taxonomy" id="198441"/>
    <lineage>
        <taxon>Bacteria</taxon>
        <taxon>Bacillati</taxon>
        <taxon>Actinomycetota</taxon>
        <taxon>Actinomycetes</taxon>
        <taxon>Propionibacteriales</taxon>
        <taxon>Nocardioidaceae</taxon>
        <taxon>Nocardioides</taxon>
        <taxon>environmental samples</taxon>
    </lineage>
</organism>
<feature type="compositionally biased region" description="Basic residues" evidence="1">
    <location>
        <begin position="38"/>
        <end position="57"/>
    </location>
</feature>
<feature type="compositionally biased region" description="Low complexity" evidence="1">
    <location>
        <begin position="68"/>
        <end position="77"/>
    </location>
</feature>
<feature type="non-terminal residue" evidence="2">
    <location>
        <position position="1"/>
    </location>
</feature>
<feature type="compositionally biased region" description="Basic residues" evidence="1">
    <location>
        <begin position="11"/>
        <end position="28"/>
    </location>
</feature>
<sequence>DRHSPTDPPRLRRVAHGHHALARRRRLRAPQQRDVLRAVRHRGQRPPLRGHRSRRPRPPADRGGGGDVVPLLPGDRVPPARRDGAGRRPARHQLGHLPDRAVPGRGRRGGCGGAVRARLRRQHPRPGPAAGDAGPARDPRGRGAPGPNLRRGV</sequence>
<accession>A0A6J4NCN1</accession>
<feature type="non-terminal residue" evidence="2">
    <location>
        <position position="153"/>
    </location>
</feature>
<dbReference type="AlphaFoldDB" id="A0A6J4NCN1"/>
<proteinExistence type="predicted"/>
<dbReference type="EMBL" id="CADCUM010000079">
    <property type="protein sequence ID" value="CAA9384838.1"/>
    <property type="molecule type" value="Genomic_DNA"/>
</dbReference>
<name>A0A6J4NCN1_9ACTN</name>
<feature type="region of interest" description="Disordered" evidence="1">
    <location>
        <begin position="1"/>
        <end position="153"/>
    </location>
</feature>